<evidence type="ECO:0000256" key="2">
    <source>
        <dbReference type="ARBA" id="ARBA00022840"/>
    </source>
</evidence>
<gene>
    <name evidence="4" type="ORF">Ade02nite_88840</name>
</gene>
<dbReference type="PANTHER" id="PTHR16305">
    <property type="entry name" value="TESTICULAR SOLUBLE ADENYLYL CYCLASE"/>
    <property type="match status" value="1"/>
</dbReference>
<proteinExistence type="predicted"/>
<dbReference type="InterPro" id="IPR027417">
    <property type="entry name" value="P-loop_NTPase"/>
</dbReference>
<dbReference type="Pfam" id="PF13191">
    <property type="entry name" value="AAA_16"/>
    <property type="match status" value="1"/>
</dbReference>
<dbReference type="Proteomes" id="UP000609879">
    <property type="component" value="Unassembled WGS sequence"/>
</dbReference>
<protein>
    <submittedName>
        <fullName evidence="4">LuxR family transcriptional regulator</fullName>
    </submittedName>
</protein>
<dbReference type="CDD" id="cd06170">
    <property type="entry name" value="LuxR_C_like"/>
    <property type="match status" value="1"/>
</dbReference>
<evidence type="ECO:0000259" key="3">
    <source>
        <dbReference type="PROSITE" id="PS50043"/>
    </source>
</evidence>
<name>A0ABQ3YJR5_9ACTN</name>
<dbReference type="RefSeq" id="WP_203777360.1">
    <property type="nucleotide sequence ID" value="NZ_BAAABO010000009.1"/>
</dbReference>
<dbReference type="Gene3D" id="3.40.50.300">
    <property type="entry name" value="P-loop containing nucleotide triphosphate hydrolases"/>
    <property type="match status" value="1"/>
</dbReference>
<dbReference type="InterPro" id="IPR041664">
    <property type="entry name" value="AAA_16"/>
</dbReference>
<keyword evidence="5" id="KW-1185">Reference proteome</keyword>
<comment type="caution">
    <text evidence="4">The sequence shown here is derived from an EMBL/GenBank/DDBJ whole genome shotgun (WGS) entry which is preliminary data.</text>
</comment>
<dbReference type="SUPFAM" id="SSF52540">
    <property type="entry name" value="P-loop containing nucleoside triphosphate hydrolases"/>
    <property type="match status" value="1"/>
</dbReference>
<dbReference type="InterPro" id="IPR016032">
    <property type="entry name" value="Sig_transdc_resp-reg_C-effctor"/>
</dbReference>
<dbReference type="SUPFAM" id="SSF46894">
    <property type="entry name" value="C-terminal effector domain of the bipartite response regulators"/>
    <property type="match status" value="1"/>
</dbReference>
<dbReference type="SMART" id="SM00421">
    <property type="entry name" value="HTH_LUXR"/>
    <property type="match status" value="1"/>
</dbReference>
<keyword evidence="1" id="KW-0547">Nucleotide-binding</keyword>
<evidence type="ECO:0000256" key="1">
    <source>
        <dbReference type="ARBA" id="ARBA00022741"/>
    </source>
</evidence>
<dbReference type="Pfam" id="PF00196">
    <property type="entry name" value="GerE"/>
    <property type="match status" value="1"/>
</dbReference>
<accession>A0ABQ3YJR5</accession>
<sequence length="911" mass="95495">MASGDPPPLAGRDTHRASIEAFLRRAATSPAALCLFGGPGAGKTALLDVAEAAATREGMVVLRAAGARTESDVADAVLHQLLYPLHARLSSLPAEHSRTLTSVLGLADGDPPGPGNVAAATTALLRLISPDDPVLLIVDDWQWVDSRSATVLAAVRCGLLVAARAESAAPAREIGAQPLAVGPLDDAHAATLLHDRFPALAERVGRRLLAEGGSNPSALLALAESLSEDQRSGREPLPPQLTPVGRLYRHYQACVVRLPPATRRMLLLAALDGGHGGASPVDGWLAAERTGLGSFDPGEGRWVFHHPMARSAVVRSSTGHERAAAHRDLARLAADRPEQRARHLAEATVGPDESVAVLLQDAAHRALTGGDVLGAVTALLRAADLSVDGPQRSRRLAEAAYIGANAGGDLRTMPALLTAARHADPEGTGSLPIAVAAAHLLFNGDGHIDTAHRLLTGTVDAAVARSANDDPLLVEALYQLADVCFYAARDDLWAPLKDVLSRLGPAVPAMLRVYVQALSSPASLTASDRMRLDAALRSLDGEHDPTVIGRIGRIAVSYNRVEECRAALERVIDDGRAGGAVGSAINAMTMIALDDMKAGRAQAADTMSAEALQLCDAHGYRFAAWPFRLIRMIVAARGGQDDVVREAAVRVGTWAGPRGVRVVAFYCSWAQATLAAGHGDFEETFHHCAAVAAPGVVSPENPVAVAVSLDLIESALRTGRRDQAVAHARAVSAAGLVEVSPAFGLTVLVAAALVAEDEEAHALFARALTQPGAQDLEWDLARAHLFYGERLRRARAVVEARRHLTAAVTSFERMGADPWVTRARRELDATGATRGPGPGSGGTPLTPQERQVAVLAAAGLSNRQIGGKLLVSHRTVAAHLSRAYGKLGVRTRTALGAALGHDEVAEPRHEP</sequence>
<evidence type="ECO:0000313" key="4">
    <source>
        <dbReference type="EMBL" id="GID80243.1"/>
    </source>
</evidence>
<reference evidence="4 5" key="1">
    <citation type="submission" date="2021-01" db="EMBL/GenBank/DDBJ databases">
        <title>Whole genome shotgun sequence of Actinoplanes deccanensis NBRC 13994.</title>
        <authorList>
            <person name="Komaki H."/>
            <person name="Tamura T."/>
        </authorList>
    </citation>
    <scope>NUCLEOTIDE SEQUENCE [LARGE SCALE GENOMIC DNA]</scope>
    <source>
        <strain evidence="4 5">NBRC 13994</strain>
    </source>
</reference>
<dbReference type="Gene3D" id="1.10.10.10">
    <property type="entry name" value="Winged helix-like DNA-binding domain superfamily/Winged helix DNA-binding domain"/>
    <property type="match status" value="1"/>
</dbReference>
<dbReference type="EMBL" id="BOMI01000188">
    <property type="protein sequence ID" value="GID80243.1"/>
    <property type="molecule type" value="Genomic_DNA"/>
</dbReference>
<feature type="domain" description="HTH luxR-type" evidence="3">
    <location>
        <begin position="838"/>
        <end position="903"/>
    </location>
</feature>
<dbReference type="PROSITE" id="PS50043">
    <property type="entry name" value="HTH_LUXR_2"/>
    <property type="match status" value="1"/>
</dbReference>
<dbReference type="PRINTS" id="PR00038">
    <property type="entry name" value="HTHLUXR"/>
</dbReference>
<keyword evidence="2" id="KW-0067">ATP-binding</keyword>
<organism evidence="4 5">
    <name type="scientific">Paractinoplanes deccanensis</name>
    <dbReference type="NCBI Taxonomy" id="113561"/>
    <lineage>
        <taxon>Bacteria</taxon>
        <taxon>Bacillati</taxon>
        <taxon>Actinomycetota</taxon>
        <taxon>Actinomycetes</taxon>
        <taxon>Micromonosporales</taxon>
        <taxon>Micromonosporaceae</taxon>
        <taxon>Paractinoplanes</taxon>
    </lineage>
</organism>
<evidence type="ECO:0000313" key="5">
    <source>
        <dbReference type="Proteomes" id="UP000609879"/>
    </source>
</evidence>
<dbReference type="InterPro" id="IPR036388">
    <property type="entry name" value="WH-like_DNA-bd_sf"/>
</dbReference>
<dbReference type="PANTHER" id="PTHR16305:SF35">
    <property type="entry name" value="TRANSCRIPTIONAL ACTIVATOR DOMAIN"/>
    <property type="match status" value="1"/>
</dbReference>
<dbReference type="PROSITE" id="PS00622">
    <property type="entry name" value="HTH_LUXR_1"/>
    <property type="match status" value="1"/>
</dbReference>
<dbReference type="InterPro" id="IPR000792">
    <property type="entry name" value="Tscrpt_reg_LuxR_C"/>
</dbReference>